<feature type="transmembrane region" description="Helical" evidence="8">
    <location>
        <begin position="269"/>
        <end position="289"/>
    </location>
</feature>
<dbReference type="STRING" id="296587.C1EBS3"/>
<evidence type="ECO:0000256" key="8">
    <source>
        <dbReference type="SAM" id="Phobius"/>
    </source>
</evidence>
<name>C1EBS3_MICCC</name>
<feature type="transmembrane region" description="Helical" evidence="8">
    <location>
        <begin position="116"/>
        <end position="135"/>
    </location>
</feature>
<dbReference type="FunCoup" id="C1EBS3">
    <property type="interactions" value="121"/>
</dbReference>
<feature type="transmembrane region" description="Helical" evidence="8">
    <location>
        <begin position="86"/>
        <end position="104"/>
    </location>
</feature>
<dbReference type="RefSeq" id="XP_002504205.1">
    <property type="nucleotide sequence ID" value="XM_002504159.1"/>
</dbReference>
<accession>C1EBS3</accession>
<evidence type="ECO:0000256" key="4">
    <source>
        <dbReference type="ARBA" id="ARBA00022519"/>
    </source>
</evidence>
<keyword evidence="5 8" id="KW-0812">Transmembrane</keyword>
<feature type="transmembrane region" description="Helical" evidence="8">
    <location>
        <begin position="32"/>
        <end position="54"/>
    </location>
</feature>
<dbReference type="AlphaFoldDB" id="C1EBS3"/>
<dbReference type="OrthoDB" id="204942at2759"/>
<comment type="subcellular location">
    <subcellularLocation>
        <location evidence="1">Cell inner membrane</location>
        <topology evidence="1">Multi-pass membrane protein</topology>
    </subcellularLocation>
</comment>
<dbReference type="GeneID" id="8246379"/>
<keyword evidence="7 8" id="KW-0472">Membrane</keyword>
<feature type="transmembrane region" description="Helical" evidence="8">
    <location>
        <begin position="214"/>
        <end position="230"/>
    </location>
</feature>
<feature type="transmembrane region" description="Helical" evidence="8">
    <location>
        <begin position="184"/>
        <end position="202"/>
    </location>
</feature>
<organism evidence="9 10">
    <name type="scientific">Micromonas commoda (strain RCC299 / NOUM17 / CCMP2709)</name>
    <name type="common">Picoplanktonic green alga</name>
    <dbReference type="NCBI Taxonomy" id="296587"/>
    <lineage>
        <taxon>Eukaryota</taxon>
        <taxon>Viridiplantae</taxon>
        <taxon>Chlorophyta</taxon>
        <taxon>Mamiellophyceae</taxon>
        <taxon>Mamiellales</taxon>
        <taxon>Mamiellaceae</taxon>
        <taxon>Micromonas</taxon>
    </lineage>
</organism>
<dbReference type="InParanoid" id="C1EBS3"/>
<keyword evidence="3" id="KW-1003">Cell membrane</keyword>
<evidence type="ECO:0000256" key="7">
    <source>
        <dbReference type="ARBA" id="ARBA00023136"/>
    </source>
</evidence>
<protein>
    <submittedName>
        <fullName evidence="9">Hydroxy/Aromatic amino acid permease family</fullName>
    </submittedName>
</protein>
<gene>
    <name evidence="9" type="ORF">MICPUN_68629</name>
</gene>
<evidence type="ECO:0000256" key="1">
    <source>
        <dbReference type="ARBA" id="ARBA00004429"/>
    </source>
</evidence>
<dbReference type="EMBL" id="CP001329">
    <property type="protein sequence ID" value="ACO65463.1"/>
    <property type="molecule type" value="Genomic_DNA"/>
</dbReference>
<evidence type="ECO:0000256" key="2">
    <source>
        <dbReference type="ARBA" id="ARBA00022448"/>
    </source>
</evidence>
<dbReference type="Proteomes" id="UP000002009">
    <property type="component" value="Chromosome 9"/>
</dbReference>
<feature type="non-terminal residue" evidence="9">
    <location>
        <position position="397"/>
    </location>
</feature>
<dbReference type="GO" id="GO:0005886">
    <property type="term" value="C:plasma membrane"/>
    <property type="evidence" value="ECO:0007669"/>
    <property type="project" value="UniProtKB-SubCell"/>
</dbReference>
<keyword evidence="6 8" id="KW-1133">Transmembrane helix</keyword>
<dbReference type="PANTHER" id="PTHR32195:SF26">
    <property type="entry name" value="TRYPTOPHAN OR TYROSINE TRANSPORTER PROTEIN"/>
    <property type="match status" value="1"/>
</dbReference>
<sequence length="397" mass="40775">PGSLPGAIALVAGTTVGAGMLALPAVCQRSGFVPSTCTLAVCWLYMVATGLLLLEVNLDTMCDAGGGGVSLISMTERTLGRNGTRFAWCAYVFLHYALLVAYVSRVGEIVGEATHLDRSICSVAFAAGLGGFVYAAPDKTLENVNNALVAAVIGTFLPLLLIASRNVDVANLTSVSDWSAVPGTVAVIALAFVYHNVIPVVATQLEGDRNRSRLALIAGTAIPFVMFTLWDGAVLGGVSAEDLAAGVNLDPLSTLQGMSPAASGLVKSFSVFAISTSFLGFVLGLVDFLSDGFGWREEGDARPYAATLIPPTIFAVSNPDVFLSALDTAGAFGVLTLFGCLPPAMAWANRHGEGLGDACAARREEMCGVLDPLVPGGRVSLGLLFGAAAAVVASEAV</sequence>
<proteinExistence type="predicted"/>
<evidence type="ECO:0000313" key="9">
    <source>
        <dbReference type="EMBL" id="ACO65463.1"/>
    </source>
</evidence>
<keyword evidence="2" id="KW-0813">Transport</keyword>
<feature type="transmembrane region" description="Helical" evidence="8">
    <location>
        <begin position="7"/>
        <end position="26"/>
    </location>
</feature>
<feature type="non-terminal residue" evidence="9">
    <location>
        <position position="1"/>
    </location>
</feature>
<evidence type="ECO:0000313" key="10">
    <source>
        <dbReference type="Proteomes" id="UP000002009"/>
    </source>
</evidence>
<reference evidence="9 10" key="1">
    <citation type="journal article" date="2009" name="Science">
        <title>Green evolution and dynamic adaptations revealed by genomes of the marine picoeukaryotes Micromonas.</title>
        <authorList>
            <person name="Worden A.Z."/>
            <person name="Lee J.H."/>
            <person name="Mock T."/>
            <person name="Rouze P."/>
            <person name="Simmons M.P."/>
            <person name="Aerts A.L."/>
            <person name="Allen A.E."/>
            <person name="Cuvelier M.L."/>
            <person name="Derelle E."/>
            <person name="Everett M.V."/>
            <person name="Foulon E."/>
            <person name="Grimwood J."/>
            <person name="Gundlach H."/>
            <person name="Henrissat B."/>
            <person name="Napoli C."/>
            <person name="McDonald S.M."/>
            <person name="Parker M.S."/>
            <person name="Rombauts S."/>
            <person name="Salamov A."/>
            <person name="Von Dassow P."/>
            <person name="Badger J.H."/>
            <person name="Coutinho P.M."/>
            <person name="Demir E."/>
            <person name="Dubchak I."/>
            <person name="Gentemann C."/>
            <person name="Eikrem W."/>
            <person name="Gready J.E."/>
            <person name="John U."/>
            <person name="Lanier W."/>
            <person name="Lindquist E.A."/>
            <person name="Lucas S."/>
            <person name="Mayer K.F."/>
            <person name="Moreau H."/>
            <person name="Not F."/>
            <person name="Otillar R."/>
            <person name="Panaud O."/>
            <person name="Pangilinan J."/>
            <person name="Paulsen I."/>
            <person name="Piegu B."/>
            <person name="Poliakov A."/>
            <person name="Robbens S."/>
            <person name="Schmutz J."/>
            <person name="Toulza E."/>
            <person name="Wyss T."/>
            <person name="Zelensky A."/>
            <person name="Zhou K."/>
            <person name="Armbrust E.V."/>
            <person name="Bhattacharya D."/>
            <person name="Goodenough U.W."/>
            <person name="Van de Peer Y."/>
            <person name="Grigoriev I.V."/>
        </authorList>
    </citation>
    <scope>NUCLEOTIDE SEQUENCE [LARGE SCALE GENOMIC DNA]</scope>
    <source>
        <strain evidence="10">RCC299 / NOUM17</strain>
    </source>
</reference>
<dbReference type="Gene3D" id="1.20.1740.10">
    <property type="entry name" value="Amino acid/polyamine transporter I"/>
    <property type="match status" value="1"/>
</dbReference>
<dbReference type="InterPro" id="IPR018227">
    <property type="entry name" value="Amino_acid_transport_2"/>
</dbReference>
<dbReference type="KEGG" id="mis:MICPUN_68629"/>
<evidence type="ECO:0000256" key="3">
    <source>
        <dbReference type="ARBA" id="ARBA00022475"/>
    </source>
</evidence>
<keyword evidence="4" id="KW-0997">Cell inner membrane</keyword>
<dbReference type="PANTHER" id="PTHR32195">
    <property type="entry name" value="OS07G0662800 PROTEIN"/>
    <property type="match status" value="1"/>
</dbReference>
<dbReference type="OMA" id="PHIHQVN"/>
<dbReference type="Pfam" id="PF03222">
    <property type="entry name" value="Trp_Tyr_perm"/>
    <property type="match status" value="1"/>
</dbReference>
<dbReference type="eggNOG" id="ENOG502QSPD">
    <property type="taxonomic scope" value="Eukaryota"/>
</dbReference>
<evidence type="ECO:0000256" key="6">
    <source>
        <dbReference type="ARBA" id="ARBA00022989"/>
    </source>
</evidence>
<keyword evidence="10" id="KW-1185">Reference proteome</keyword>
<dbReference type="GO" id="GO:0003333">
    <property type="term" value="P:amino acid transmembrane transport"/>
    <property type="evidence" value="ECO:0007669"/>
    <property type="project" value="InterPro"/>
</dbReference>
<evidence type="ECO:0000256" key="5">
    <source>
        <dbReference type="ARBA" id="ARBA00022692"/>
    </source>
</evidence>
<feature type="transmembrane region" description="Helical" evidence="8">
    <location>
        <begin position="147"/>
        <end position="164"/>
    </location>
</feature>